<evidence type="ECO:0000259" key="1">
    <source>
        <dbReference type="Pfam" id="PF03551"/>
    </source>
</evidence>
<dbReference type="InterPro" id="IPR005149">
    <property type="entry name" value="Tscrpt_reg_PadR_N"/>
</dbReference>
<feature type="domain" description="Transcription regulator PadR C-terminal" evidence="2">
    <location>
        <begin position="93"/>
        <end position="174"/>
    </location>
</feature>
<organism evidence="3">
    <name type="scientific">uncultured Nocardioidaceae bacterium</name>
    <dbReference type="NCBI Taxonomy" id="253824"/>
    <lineage>
        <taxon>Bacteria</taxon>
        <taxon>Bacillati</taxon>
        <taxon>Actinomycetota</taxon>
        <taxon>Actinomycetes</taxon>
        <taxon>Propionibacteriales</taxon>
        <taxon>Nocardioidaceae</taxon>
        <taxon>environmental samples</taxon>
    </lineage>
</organism>
<dbReference type="SUPFAM" id="SSF46785">
    <property type="entry name" value="Winged helix' DNA-binding domain"/>
    <property type="match status" value="1"/>
</dbReference>
<dbReference type="InterPro" id="IPR018309">
    <property type="entry name" value="Tscrpt_reg_PadR_C"/>
</dbReference>
<dbReference type="PANTHER" id="PTHR43252:SF4">
    <property type="entry name" value="TRANSCRIPTIONAL REGULATORY PROTEIN"/>
    <property type="match status" value="1"/>
</dbReference>
<dbReference type="Gene3D" id="1.10.10.10">
    <property type="entry name" value="Winged helix-like DNA-binding domain superfamily/Winged helix DNA-binding domain"/>
    <property type="match status" value="1"/>
</dbReference>
<evidence type="ECO:0000313" key="3">
    <source>
        <dbReference type="EMBL" id="CAA9386903.1"/>
    </source>
</evidence>
<proteinExistence type="predicted"/>
<sequence length="183" mass="20975">MALEHAILVSLSEQAGSGLDLTRRFDRSIGFFWTATHQQIYRVLARMEGEGWVRSEQVAQQGRPDKKVYDVTAAGRRELERWLAEPLGREQYRSDLAVKLRAASYGDRGPLLDEVAALRAEHATRLGLFEELETRDYADPGALTGADLDRYLVLRGGIRMEQFWVDWLDEYLTAHRHGQQESR</sequence>
<evidence type="ECO:0000259" key="2">
    <source>
        <dbReference type="Pfam" id="PF10400"/>
    </source>
</evidence>
<reference evidence="3" key="1">
    <citation type="submission" date="2020-02" db="EMBL/GenBank/DDBJ databases">
        <authorList>
            <person name="Meier V. D."/>
        </authorList>
    </citation>
    <scope>NUCLEOTIDE SEQUENCE</scope>
    <source>
        <strain evidence="3">AVDCRST_MAG47</strain>
    </source>
</reference>
<gene>
    <name evidence="3" type="ORF">AVDCRST_MAG47-2570</name>
</gene>
<protein>
    <submittedName>
        <fullName evidence="3">Transcriptional regulator, PadR family</fullName>
    </submittedName>
</protein>
<dbReference type="EMBL" id="CADCUK010000165">
    <property type="protein sequence ID" value="CAA9386903.1"/>
    <property type="molecule type" value="Genomic_DNA"/>
</dbReference>
<dbReference type="Gene3D" id="6.10.140.190">
    <property type="match status" value="1"/>
</dbReference>
<dbReference type="PANTHER" id="PTHR43252">
    <property type="entry name" value="TRANSCRIPTIONAL REGULATOR YQJI"/>
    <property type="match status" value="1"/>
</dbReference>
<dbReference type="AlphaFoldDB" id="A0A6J4NKQ4"/>
<feature type="domain" description="Transcription regulator PadR N-terminal" evidence="1">
    <location>
        <begin position="7"/>
        <end position="81"/>
    </location>
</feature>
<dbReference type="Pfam" id="PF03551">
    <property type="entry name" value="PadR"/>
    <property type="match status" value="1"/>
</dbReference>
<accession>A0A6J4NKQ4</accession>
<name>A0A6J4NKQ4_9ACTN</name>
<dbReference type="InterPro" id="IPR036390">
    <property type="entry name" value="WH_DNA-bd_sf"/>
</dbReference>
<dbReference type="InterPro" id="IPR036388">
    <property type="entry name" value="WH-like_DNA-bd_sf"/>
</dbReference>
<dbReference type="Pfam" id="PF10400">
    <property type="entry name" value="Vir_act_alpha_C"/>
    <property type="match status" value="1"/>
</dbReference>